<evidence type="ECO:0000313" key="3">
    <source>
        <dbReference type="Proteomes" id="UP000002640"/>
    </source>
</evidence>
<keyword evidence="3" id="KW-1185">Reference proteome</keyword>
<dbReference type="Proteomes" id="UP000002640">
    <property type="component" value="Unassembled WGS sequence"/>
</dbReference>
<dbReference type="GeneID" id="20642073"/>
<feature type="region of interest" description="Disordered" evidence="1">
    <location>
        <begin position="20"/>
        <end position="132"/>
    </location>
</feature>
<sequence>MKRCALFGTNALVGFCWLQSRRDPPGRVNPNETGQPGASGLGATGHDNALEQLELSSTVATTTHPPAKARRPSRNFWALDSLTATASGGGFPRAPPSPSRRAESGAAAQGEWPTSRAQRPERLAAQRDGISS</sequence>
<dbReference type="RefSeq" id="XP_009528953.1">
    <property type="nucleotide sequence ID" value="XM_009530658.1"/>
</dbReference>
<reference evidence="2 3" key="1">
    <citation type="journal article" date="2006" name="Science">
        <title>Phytophthora genome sequences uncover evolutionary origins and mechanisms of pathogenesis.</title>
        <authorList>
            <person name="Tyler B.M."/>
            <person name="Tripathy S."/>
            <person name="Zhang X."/>
            <person name="Dehal P."/>
            <person name="Jiang R.H."/>
            <person name="Aerts A."/>
            <person name="Arredondo F.D."/>
            <person name="Baxter L."/>
            <person name="Bensasson D."/>
            <person name="Beynon J.L."/>
            <person name="Chapman J."/>
            <person name="Damasceno C.M."/>
            <person name="Dorrance A.E."/>
            <person name="Dou D."/>
            <person name="Dickerman A.W."/>
            <person name="Dubchak I.L."/>
            <person name="Garbelotto M."/>
            <person name="Gijzen M."/>
            <person name="Gordon S.G."/>
            <person name="Govers F."/>
            <person name="Grunwald N.J."/>
            <person name="Huang W."/>
            <person name="Ivors K.L."/>
            <person name="Jones R.W."/>
            <person name="Kamoun S."/>
            <person name="Krampis K."/>
            <person name="Lamour K.H."/>
            <person name="Lee M.K."/>
            <person name="McDonald W.H."/>
            <person name="Medina M."/>
            <person name="Meijer H.J."/>
            <person name="Nordberg E.K."/>
            <person name="Maclean D.J."/>
            <person name="Ospina-Giraldo M.D."/>
            <person name="Morris P.F."/>
            <person name="Phuntumart V."/>
            <person name="Putnam N.H."/>
            <person name="Rash S."/>
            <person name="Rose J.K."/>
            <person name="Sakihama Y."/>
            <person name="Salamov A.A."/>
            <person name="Savidor A."/>
            <person name="Scheuring C.F."/>
            <person name="Smith B.M."/>
            <person name="Sobral B.W."/>
            <person name="Terry A."/>
            <person name="Torto-Alalibo T.A."/>
            <person name="Win J."/>
            <person name="Xu Z."/>
            <person name="Zhang H."/>
            <person name="Grigoriev I.V."/>
            <person name="Rokhsar D.S."/>
            <person name="Boore J.L."/>
        </authorList>
    </citation>
    <scope>NUCLEOTIDE SEQUENCE [LARGE SCALE GENOMIC DNA]</scope>
    <source>
        <strain evidence="2 3">P6497</strain>
    </source>
</reference>
<dbReference type="KEGG" id="psoj:PHYSODRAFT_301828"/>
<protein>
    <submittedName>
        <fullName evidence="2">Uncharacterized protein</fullName>
    </submittedName>
</protein>
<gene>
    <name evidence="2" type="ORF">PHYSODRAFT_301828</name>
</gene>
<evidence type="ECO:0000313" key="2">
    <source>
        <dbReference type="EMBL" id="EGZ15204.1"/>
    </source>
</evidence>
<feature type="compositionally biased region" description="Polar residues" evidence="1">
    <location>
        <begin position="54"/>
        <end position="64"/>
    </location>
</feature>
<evidence type="ECO:0000256" key="1">
    <source>
        <dbReference type="SAM" id="MobiDB-lite"/>
    </source>
</evidence>
<dbReference type="EMBL" id="JH159155">
    <property type="protein sequence ID" value="EGZ15204.1"/>
    <property type="molecule type" value="Genomic_DNA"/>
</dbReference>
<name>G4ZK87_PHYSP</name>
<organism evidence="2 3">
    <name type="scientific">Phytophthora sojae (strain P6497)</name>
    <name type="common">Soybean stem and root rot agent</name>
    <name type="synonym">Phytophthora megasperma f. sp. glycines</name>
    <dbReference type="NCBI Taxonomy" id="1094619"/>
    <lineage>
        <taxon>Eukaryota</taxon>
        <taxon>Sar</taxon>
        <taxon>Stramenopiles</taxon>
        <taxon>Oomycota</taxon>
        <taxon>Peronosporomycetes</taxon>
        <taxon>Peronosporales</taxon>
        <taxon>Peronosporaceae</taxon>
        <taxon>Phytophthora</taxon>
    </lineage>
</organism>
<accession>G4ZK87</accession>
<dbReference type="AlphaFoldDB" id="G4ZK87"/>
<proteinExistence type="predicted"/>
<dbReference type="InParanoid" id="G4ZK87"/>